<name>A0A2M8RTQ4_9PAST</name>
<dbReference type="RefSeq" id="WP_100297349.1">
    <property type="nucleotide sequence ID" value="NZ_PHGZ01000024.1"/>
</dbReference>
<keyword evidence="3" id="KW-1185">Reference proteome</keyword>
<organism evidence="2 3">
    <name type="scientific">Caviibacterium pharyngocola</name>
    <dbReference type="NCBI Taxonomy" id="28159"/>
    <lineage>
        <taxon>Bacteria</taxon>
        <taxon>Pseudomonadati</taxon>
        <taxon>Pseudomonadota</taxon>
        <taxon>Gammaproteobacteria</taxon>
        <taxon>Pasteurellales</taxon>
        <taxon>Pasteurellaceae</taxon>
        <taxon>Caviibacterium</taxon>
    </lineage>
</organism>
<dbReference type="Pfam" id="PF13488">
    <property type="entry name" value="Gly-zipper_Omp"/>
    <property type="match status" value="1"/>
</dbReference>
<gene>
    <name evidence="2" type="ORF">CVP04_09880</name>
</gene>
<evidence type="ECO:0000259" key="1">
    <source>
        <dbReference type="Pfam" id="PF13488"/>
    </source>
</evidence>
<dbReference type="PROSITE" id="PS51257">
    <property type="entry name" value="PROKAR_LIPOPROTEIN"/>
    <property type="match status" value="1"/>
</dbReference>
<proteinExistence type="predicted"/>
<evidence type="ECO:0000313" key="2">
    <source>
        <dbReference type="EMBL" id="PJG82265.1"/>
    </source>
</evidence>
<dbReference type="Proteomes" id="UP000230282">
    <property type="component" value="Unassembled WGS sequence"/>
</dbReference>
<accession>A0A2M8RTQ4</accession>
<comment type="caution">
    <text evidence="2">The sequence shown here is derived from an EMBL/GenBank/DDBJ whole genome shotgun (WGS) entry which is preliminary data.</text>
</comment>
<protein>
    <recommendedName>
        <fullName evidence="1">Glycine zipper domain-containing protein</fullName>
    </recommendedName>
</protein>
<dbReference type="EMBL" id="PHGZ01000024">
    <property type="protein sequence ID" value="PJG82265.1"/>
    <property type="molecule type" value="Genomic_DNA"/>
</dbReference>
<feature type="domain" description="Glycine zipper" evidence="1">
    <location>
        <begin position="31"/>
        <end position="71"/>
    </location>
</feature>
<dbReference type="InterPro" id="IPR039567">
    <property type="entry name" value="Gly-zipper"/>
</dbReference>
<sequence length="74" mass="7410">MKNLVKLAGISALAFAVTACGHMDKQERRVAAGAAIGAVAGYAITGDATGAMAGAAVGGVAGNQYDHHREKKNQ</sequence>
<reference evidence="2 3" key="1">
    <citation type="submission" date="2017-11" db="EMBL/GenBank/DDBJ databases">
        <title>Reclassification of Bisgaard taxon 5 as Caviibacterium pharyngocola gen. nov., sp. nov.</title>
        <authorList>
            <person name="Christensen H."/>
        </authorList>
    </citation>
    <scope>NUCLEOTIDE SEQUENCE [LARGE SCALE GENOMIC DNA]</scope>
    <source>
        <strain evidence="2 3">7_3</strain>
    </source>
</reference>
<evidence type="ECO:0000313" key="3">
    <source>
        <dbReference type="Proteomes" id="UP000230282"/>
    </source>
</evidence>
<dbReference type="AlphaFoldDB" id="A0A2M8RTQ4"/>